<dbReference type="KEGG" id="ndp:E2C04_16235"/>
<dbReference type="EMBL" id="BMCK01000001">
    <property type="protein sequence ID" value="GGD13221.1"/>
    <property type="molecule type" value="Genomic_DNA"/>
</dbReference>
<protein>
    <recommendedName>
        <fullName evidence="6">GH16 domain-containing protein</fullName>
    </recommendedName>
</protein>
<evidence type="ECO:0008006" key="6">
    <source>
        <dbReference type="Google" id="ProtNLM"/>
    </source>
</evidence>
<dbReference type="AlphaFoldDB" id="A0A4P7UGI8"/>
<dbReference type="Gene3D" id="2.60.120.200">
    <property type="match status" value="1"/>
</dbReference>
<feature type="region of interest" description="Disordered" evidence="1">
    <location>
        <begin position="103"/>
        <end position="128"/>
    </location>
</feature>
<reference evidence="2" key="2">
    <citation type="journal article" date="2014" name="Int. J. Syst. Evol. Microbiol.">
        <title>Complete genome of a new Firmicutes species belonging to the dominant human colonic microbiota ('Ruminococcus bicirculans') reveals two chromosomes and a selective capacity to utilize plant glucans.</title>
        <authorList>
            <consortium name="NISC Comparative Sequencing Program"/>
            <person name="Wegmann U."/>
            <person name="Louis P."/>
            <person name="Goesmann A."/>
            <person name="Henrissat B."/>
            <person name="Duncan S.H."/>
            <person name="Flint H.J."/>
        </authorList>
    </citation>
    <scope>NUCLEOTIDE SEQUENCE</scope>
    <source>
        <strain evidence="2">CCM 7403</strain>
    </source>
</reference>
<feature type="region of interest" description="Disordered" evidence="1">
    <location>
        <begin position="197"/>
        <end position="220"/>
    </location>
</feature>
<accession>A0A4P7UGI8</accession>
<dbReference type="OrthoDB" id="4386406at2"/>
<dbReference type="EMBL" id="CP038462">
    <property type="protein sequence ID" value="QCC78358.1"/>
    <property type="molecule type" value="Genomic_DNA"/>
</dbReference>
<reference evidence="2" key="5">
    <citation type="submission" date="2024-05" db="EMBL/GenBank/DDBJ databases">
        <authorList>
            <person name="Sun Q."/>
            <person name="Sedlacek I."/>
        </authorList>
    </citation>
    <scope>NUCLEOTIDE SEQUENCE</scope>
    <source>
        <strain evidence="2">CCM 7403</strain>
    </source>
</reference>
<evidence type="ECO:0000313" key="3">
    <source>
        <dbReference type="EMBL" id="QCC78358.1"/>
    </source>
</evidence>
<dbReference type="Proteomes" id="UP000630594">
    <property type="component" value="Unassembled WGS sequence"/>
</dbReference>
<reference evidence="3 4" key="1">
    <citation type="journal article" date="2008" name="Int. J. Syst. Evol. Microbiol.">
        <title>Nocardioides daphniae sp. nov., isolated from Daphnia cucullata (Crustacea: Cladocera).</title>
        <authorList>
            <person name="Toth E.M."/>
            <person name="Keki Z."/>
            <person name="Homonnay Z.G."/>
            <person name="Borsodi A.K."/>
            <person name="Marialigeti K."/>
            <person name="Schumann P."/>
        </authorList>
    </citation>
    <scope>NUCLEOTIDE SEQUENCE [LARGE SCALE GENOMIC DNA]</scope>
    <source>
        <strain evidence="3 4">JCM 16608</strain>
    </source>
</reference>
<evidence type="ECO:0000256" key="1">
    <source>
        <dbReference type="SAM" id="MobiDB-lite"/>
    </source>
</evidence>
<sequence length="318" mass="34727">MRISGAGTTRLLATAVATGIGITLLTGSPGQAGTTVRADEADRATTARAATTVYSTGFDSLEGWTTVKAFRVGPEGKSKAIYRAFNVRADGALSITTRRHCTKKGQKPSLKNASVKPCGKNRQTKYSSGRVEKDLPVAAGSNYEMEFSAIMPKGSAKGTRPALWANNAPAGGAYCTNGKQKIVEFDPLEWWSSKPRKASHTTHIGCDPKDKKRTARQMTKSPMEPGVWYQWKVRRVGNRVTYWRTPGGGAPVKVATHTCGKGKFKHIGKKRCKNLLGSAAWKIIINGEVFARAHLKPNNSKRFPTQTFVVDWFELRQL</sequence>
<gene>
    <name evidence="3" type="ORF">E2C04_16235</name>
    <name evidence="2" type="ORF">GCM10007231_10320</name>
</gene>
<reference evidence="3" key="4">
    <citation type="submission" date="2019-03" db="EMBL/GenBank/DDBJ databases">
        <authorList>
            <person name="Huang Y."/>
        </authorList>
    </citation>
    <scope>NUCLEOTIDE SEQUENCE</scope>
    <source>
        <strain evidence="3">JCM 16608</strain>
    </source>
</reference>
<evidence type="ECO:0000313" key="2">
    <source>
        <dbReference type="EMBL" id="GGD13221.1"/>
    </source>
</evidence>
<reference evidence="5" key="3">
    <citation type="journal article" date="2019" name="Int. J. Syst. Evol. Microbiol.">
        <title>The Global Catalogue of Microorganisms (GCM) 10K type strain sequencing project: providing services to taxonomists for standard genome sequencing and annotation.</title>
        <authorList>
            <consortium name="The Broad Institute Genomics Platform"/>
            <consortium name="The Broad Institute Genome Sequencing Center for Infectious Disease"/>
            <person name="Wu L."/>
            <person name="Ma J."/>
        </authorList>
    </citation>
    <scope>NUCLEOTIDE SEQUENCE [LARGE SCALE GENOMIC DNA]</scope>
    <source>
        <strain evidence="5">CCM 7403</strain>
    </source>
</reference>
<keyword evidence="5" id="KW-1185">Reference proteome</keyword>
<evidence type="ECO:0000313" key="5">
    <source>
        <dbReference type="Proteomes" id="UP000630594"/>
    </source>
</evidence>
<evidence type="ECO:0000313" key="4">
    <source>
        <dbReference type="Proteomes" id="UP000297025"/>
    </source>
</evidence>
<name>A0A4P7UGI8_9ACTN</name>
<organism evidence="3 4">
    <name type="scientific">Nocardioides daphniae</name>
    <dbReference type="NCBI Taxonomy" id="402297"/>
    <lineage>
        <taxon>Bacteria</taxon>
        <taxon>Bacillati</taxon>
        <taxon>Actinomycetota</taxon>
        <taxon>Actinomycetes</taxon>
        <taxon>Propionibacteriales</taxon>
        <taxon>Nocardioidaceae</taxon>
        <taxon>Nocardioides</taxon>
    </lineage>
</organism>
<dbReference type="Proteomes" id="UP000297025">
    <property type="component" value="Chromosome"/>
</dbReference>
<dbReference type="RefSeq" id="WP_135833395.1">
    <property type="nucleotide sequence ID" value="NZ_BMCK01000001.1"/>
</dbReference>
<proteinExistence type="predicted"/>